<dbReference type="AlphaFoldDB" id="A0AAV2TKH8"/>
<comment type="caution">
    <text evidence="2">The sequence shown here is derived from an EMBL/GenBank/DDBJ whole genome shotgun (WGS) entry which is preliminary data.</text>
</comment>
<protein>
    <submittedName>
        <fullName evidence="2">Uncharacterized protein</fullName>
    </submittedName>
</protein>
<organism evidence="2 3">
    <name type="scientific">Calicophoron daubneyi</name>
    <name type="common">Rumen fluke</name>
    <name type="synonym">Paramphistomum daubneyi</name>
    <dbReference type="NCBI Taxonomy" id="300641"/>
    <lineage>
        <taxon>Eukaryota</taxon>
        <taxon>Metazoa</taxon>
        <taxon>Spiralia</taxon>
        <taxon>Lophotrochozoa</taxon>
        <taxon>Platyhelminthes</taxon>
        <taxon>Trematoda</taxon>
        <taxon>Digenea</taxon>
        <taxon>Plagiorchiida</taxon>
        <taxon>Pronocephalata</taxon>
        <taxon>Paramphistomoidea</taxon>
        <taxon>Paramphistomidae</taxon>
        <taxon>Calicophoron</taxon>
    </lineage>
</organism>
<feature type="compositionally biased region" description="Acidic residues" evidence="1">
    <location>
        <begin position="98"/>
        <end position="107"/>
    </location>
</feature>
<gene>
    <name evidence="2" type="ORF">CDAUBV1_LOCUS10870</name>
</gene>
<accession>A0AAV2TKH8</accession>
<evidence type="ECO:0000256" key="1">
    <source>
        <dbReference type="SAM" id="MobiDB-lite"/>
    </source>
</evidence>
<evidence type="ECO:0000313" key="2">
    <source>
        <dbReference type="EMBL" id="CAL5136754.1"/>
    </source>
</evidence>
<sequence>MLYANSLRNATKDFYDLRHLPLSTHTKSNSQPSTLEEMIKLTTGHKTAIRIRVALIVVLSILSCDLVQRVGPNISASAMRLEHAQIKRSLDSDSLQPEADDTQDYDLEGSLLTSKDEGDEIETNPTIKSRIREHATSLFNNPKLVNRLLSEMGEYYLTYGRPRYG</sequence>
<reference evidence="2" key="1">
    <citation type="submission" date="2024-06" db="EMBL/GenBank/DDBJ databases">
        <authorList>
            <person name="Liu X."/>
            <person name="Lenzi L."/>
            <person name="Haldenby T S."/>
            <person name="Uol C."/>
        </authorList>
    </citation>
    <scope>NUCLEOTIDE SEQUENCE</scope>
</reference>
<dbReference type="Proteomes" id="UP001497525">
    <property type="component" value="Unassembled WGS sequence"/>
</dbReference>
<evidence type="ECO:0000313" key="3">
    <source>
        <dbReference type="Proteomes" id="UP001497525"/>
    </source>
</evidence>
<dbReference type="EMBL" id="CAXLJL010000345">
    <property type="protein sequence ID" value="CAL5136754.1"/>
    <property type="molecule type" value="Genomic_DNA"/>
</dbReference>
<proteinExistence type="predicted"/>
<name>A0AAV2TKH8_CALDB</name>
<feature type="region of interest" description="Disordered" evidence="1">
    <location>
        <begin position="89"/>
        <end position="123"/>
    </location>
</feature>